<dbReference type="AlphaFoldDB" id="A0A8H7DDM8"/>
<feature type="region of interest" description="Disordered" evidence="1">
    <location>
        <begin position="530"/>
        <end position="551"/>
    </location>
</feature>
<evidence type="ECO:0000313" key="3">
    <source>
        <dbReference type="EMBL" id="KAF7370540.1"/>
    </source>
</evidence>
<feature type="region of interest" description="Disordered" evidence="1">
    <location>
        <begin position="465"/>
        <end position="488"/>
    </location>
</feature>
<feature type="region of interest" description="Disordered" evidence="1">
    <location>
        <begin position="158"/>
        <end position="182"/>
    </location>
</feature>
<dbReference type="Pfam" id="PF16761">
    <property type="entry name" value="Clr2_transil"/>
    <property type="match status" value="1"/>
</dbReference>
<proteinExistence type="predicted"/>
<dbReference type="InterPro" id="IPR038986">
    <property type="entry name" value="Clr2"/>
</dbReference>
<keyword evidence="4" id="KW-1185">Reference proteome</keyword>
<accession>A0A8H7DDM8</accession>
<evidence type="ECO:0000313" key="4">
    <source>
        <dbReference type="Proteomes" id="UP000623467"/>
    </source>
</evidence>
<name>A0A8H7DDM8_9AGAR</name>
<dbReference type="PANTHER" id="PTHR38046">
    <property type="entry name" value="CRYPTIC LOCI REGULATOR 2"/>
    <property type="match status" value="1"/>
</dbReference>
<protein>
    <submittedName>
        <fullName evidence="3">Actin-related protein 8</fullName>
    </submittedName>
</protein>
<dbReference type="EMBL" id="JACAZH010000004">
    <property type="protein sequence ID" value="KAF7370540.1"/>
    <property type="molecule type" value="Genomic_DNA"/>
</dbReference>
<gene>
    <name evidence="3" type="ORF">MSAN_00686100</name>
</gene>
<feature type="domain" description="Cryptic loci regulator 2 N-terminal" evidence="2">
    <location>
        <begin position="81"/>
        <end position="144"/>
    </location>
</feature>
<evidence type="ECO:0000259" key="2">
    <source>
        <dbReference type="Pfam" id="PF16761"/>
    </source>
</evidence>
<feature type="region of interest" description="Disordered" evidence="1">
    <location>
        <begin position="647"/>
        <end position="668"/>
    </location>
</feature>
<evidence type="ECO:0000256" key="1">
    <source>
        <dbReference type="SAM" id="MobiDB-lite"/>
    </source>
</evidence>
<organism evidence="3 4">
    <name type="scientific">Mycena sanguinolenta</name>
    <dbReference type="NCBI Taxonomy" id="230812"/>
    <lineage>
        <taxon>Eukaryota</taxon>
        <taxon>Fungi</taxon>
        <taxon>Dikarya</taxon>
        <taxon>Basidiomycota</taxon>
        <taxon>Agaricomycotina</taxon>
        <taxon>Agaricomycetes</taxon>
        <taxon>Agaricomycetidae</taxon>
        <taxon>Agaricales</taxon>
        <taxon>Marasmiineae</taxon>
        <taxon>Mycenaceae</taxon>
        <taxon>Mycena</taxon>
    </lineage>
</organism>
<dbReference type="PANTHER" id="PTHR38046:SF1">
    <property type="entry name" value="CRYPTIC LOCI REGULATOR 2"/>
    <property type="match status" value="1"/>
</dbReference>
<dbReference type="GO" id="GO:0031934">
    <property type="term" value="C:mating-type region heterochromatin"/>
    <property type="evidence" value="ECO:0007669"/>
    <property type="project" value="TreeGrafter"/>
</dbReference>
<dbReference type="InterPro" id="IPR031915">
    <property type="entry name" value="Clr2_N"/>
</dbReference>
<dbReference type="GO" id="GO:0033553">
    <property type="term" value="C:rDNA heterochromatin"/>
    <property type="evidence" value="ECO:0007669"/>
    <property type="project" value="TreeGrafter"/>
</dbReference>
<sequence>MSHRSHSSKHALPDNPSYIKFTRSDGDSSLWPTNTKRVVDSEGCVNFMQPVGLDEPLSIKWRVGVGDAISVAKQLPNGRSYVLKDFPANYRMYDHHKGKADAPRHDVYLFGSDSRARFRSVPEFIPHAVWLMGDGSDACKCKYCTKKPQREITSSMGNLLRTSSTPSPTRPARPKTEKPEKKNILTKQPRLADRLQNVKTYAAVQKSVSLPKTSPHIQTKSVMLVERNNHLRDACRPASEGSLPRWFRDGELVWCSLAEPIMRPNEGDAIEFWPAIIDEMHNRVEPTRIPHDDVPADAASTPWRSYLLPDAMIIPYQTYLIPSTILQAMVDRPVPEWDLSPDQLTSFDPCPPLPGPLPTFSDALTPLALALQIASTLSGFWSLTDEWDAKLTLPPTNSLVPTMQIWAPFPTAPRGQGPPPPLRVVHQTRFQGFWWGGERIWADDLVRLKVPRNCLAPMGAQHIFAPSGPGPKSRSIAESRGGDPTPYGASSRGVFMKIDTIFLVEGSGKRECRVTGMLYELADLDWEDPNLPRTGDSMPNGAPATGQSAKLPSPGATGEFFALPSAPAGFKFRPILAPWHPLLTPILNDVIPLDPTTMLGAAHLWALEGLFGGYKNSVDPTVYKGNREKMLVDAEKDATAALHEHLREKQSDQMDQAIRSDEMDVDEA</sequence>
<dbReference type="OrthoDB" id="2421327at2759"/>
<feature type="compositionally biased region" description="Basic and acidic residues" evidence="1">
    <location>
        <begin position="647"/>
        <end position="662"/>
    </location>
</feature>
<dbReference type="GO" id="GO:0030466">
    <property type="term" value="P:silent mating-type cassette heterochromatin formation"/>
    <property type="evidence" value="ECO:0007669"/>
    <property type="project" value="TreeGrafter"/>
</dbReference>
<reference evidence="3" key="1">
    <citation type="submission" date="2020-05" db="EMBL/GenBank/DDBJ databases">
        <title>Mycena genomes resolve the evolution of fungal bioluminescence.</title>
        <authorList>
            <person name="Tsai I.J."/>
        </authorList>
    </citation>
    <scope>NUCLEOTIDE SEQUENCE</scope>
    <source>
        <strain evidence="3">160909Yilan</strain>
    </source>
</reference>
<dbReference type="GO" id="GO:0070824">
    <property type="term" value="C:SHREC complex"/>
    <property type="evidence" value="ECO:0007669"/>
    <property type="project" value="InterPro"/>
</dbReference>
<dbReference type="Proteomes" id="UP000623467">
    <property type="component" value="Unassembled WGS sequence"/>
</dbReference>
<comment type="caution">
    <text evidence="3">The sequence shown here is derived from an EMBL/GenBank/DDBJ whole genome shotgun (WGS) entry which is preliminary data.</text>
</comment>